<dbReference type="PANTHER" id="PTHR33446">
    <property type="entry name" value="PROTEIN TONB-RELATED"/>
    <property type="match status" value="1"/>
</dbReference>
<comment type="similarity">
    <text evidence="2">Belongs to the TonB family.</text>
</comment>
<dbReference type="GO" id="GO:0055085">
    <property type="term" value="P:transmembrane transport"/>
    <property type="evidence" value="ECO:0007669"/>
    <property type="project" value="InterPro"/>
</dbReference>
<dbReference type="InterPro" id="IPR037682">
    <property type="entry name" value="TonB_C"/>
</dbReference>
<evidence type="ECO:0000256" key="6">
    <source>
        <dbReference type="ARBA" id="ARBA00022692"/>
    </source>
</evidence>
<keyword evidence="12" id="KW-1185">Reference proteome</keyword>
<dbReference type="PROSITE" id="PS52015">
    <property type="entry name" value="TONB_CTD"/>
    <property type="match status" value="1"/>
</dbReference>
<dbReference type="GO" id="GO:0098797">
    <property type="term" value="C:plasma membrane protein complex"/>
    <property type="evidence" value="ECO:0007669"/>
    <property type="project" value="TreeGrafter"/>
</dbReference>
<keyword evidence="8" id="KW-1133">Transmembrane helix</keyword>
<dbReference type="STRING" id="714943.Mucpa_4456"/>
<keyword evidence="7" id="KW-0653">Protein transport</keyword>
<dbReference type="PANTHER" id="PTHR33446:SF2">
    <property type="entry name" value="PROTEIN TONB"/>
    <property type="match status" value="1"/>
</dbReference>
<dbReference type="HOGENOM" id="CLU_1155192_0_0_10"/>
<organism evidence="11 12">
    <name type="scientific">Mucilaginibacter paludis DSM 18603</name>
    <dbReference type="NCBI Taxonomy" id="714943"/>
    <lineage>
        <taxon>Bacteria</taxon>
        <taxon>Pseudomonadati</taxon>
        <taxon>Bacteroidota</taxon>
        <taxon>Sphingobacteriia</taxon>
        <taxon>Sphingobacteriales</taxon>
        <taxon>Sphingobacteriaceae</taxon>
        <taxon>Mucilaginibacter</taxon>
    </lineage>
</organism>
<keyword evidence="6" id="KW-0812">Transmembrane</keyword>
<keyword evidence="5" id="KW-0997">Cell inner membrane</keyword>
<keyword evidence="3" id="KW-0813">Transport</keyword>
<dbReference type="GO" id="GO:0015031">
    <property type="term" value="P:protein transport"/>
    <property type="evidence" value="ECO:0007669"/>
    <property type="project" value="UniProtKB-KW"/>
</dbReference>
<evidence type="ECO:0000256" key="2">
    <source>
        <dbReference type="ARBA" id="ARBA00006555"/>
    </source>
</evidence>
<evidence type="ECO:0000256" key="3">
    <source>
        <dbReference type="ARBA" id="ARBA00022448"/>
    </source>
</evidence>
<evidence type="ECO:0000256" key="8">
    <source>
        <dbReference type="ARBA" id="ARBA00022989"/>
    </source>
</evidence>
<evidence type="ECO:0000256" key="5">
    <source>
        <dbReference type="ARBA" id="ARBA00022519"/>
    </source>
</evidence>
<keyword evidence="4" id="KW-1003">Cell membrane</keyword>
<dbReference type="NCBIfam" id="TIGR01352">
    <property type="entry name" value="tonB_Cterm"/>
    <property type="match status" value="1"/>
</dbReference>
<evidence type="ECO:0000256" key="4">
    <source>
        <dbReference type="ARBA" id="ARBA00022475"/>
    </source>
</evidence>
<name>H1Y301_9SPHI</name>
<accession>H1Y301</accession>
<evidence type="ECO:0000256" key="7">
    <source>
        <dbReference type="ARBA" id="ARBA00022927"/>
    </source>
</evidence>
<dbReference type="eggNOG" id="COG0810">
    <property type="taxonomic scope" value="Bacteria"/>
</dbReference>
<evidence type="ECO:0000256" key="9">
    <source>
        <dbReference type="ARBA" id="ARBA00023136"/>
    </source>
</evidence>
<dbReference type="GO" id="GO:0031992">
    <property type="term" value="F:energy transducer activity"/>
    <property type="evidence" value="ECO:0007669"/>
    <property type="project" value="TreeGrafter"/>
</dbReference>
<feature type="domain" description="TonB C-terminal" evidence="10">
    <location>
        <begin position="127"/>
        <end position="216"/>
    </location>
</feature>
<gene>
    <name evidence="11" type="ORF">Mucpa_4456</name>
</gene>
<reference evidence="11" key="1">
    <citation type="submission" date="2011-09" db="EMBL/GenBank/DDBJ databases">
        <title>The permanent draft genome of Mucilaginibacter paludis DSM 18603.</title>
        <authorList>
            <consortium name="US DOE Joint Genome Institute (JGI-PGF)"/>
            <person name="Lucas S."/>
            <person name="Han J."/>
            <person name="Lapidus A."/>
            <person name="Bruce D."/>
            <person name="Goodwin L."/>
            <person name="Pitluck S."/>
            <person name="Peters L."/>
            <person name="Kyrpides N."/>
            <person name="Mavromatis K."/>
            <person name="Ivanova N."/>
            <person name="Mikhailova N."/>
            <person name="Held B."/>
            <person name="Detter J.C."/>
            <person name="Tapia R."/>
            <person name="Han C."/>
            <person name="Land M."/>
            <person name="Hauser L."/>
            <person name="Markowitz V."/>
            <person name="Cheng J.-F."/>
            <person name="Hugenholtz P."/>
            <person name="Woyke T."/>
            <person name="Wu D."/>
            <person name="Tindall B."/>
            <person name="Brambilla E."/>
            <person name="Klenk H.-P."/>
            <person name="Eisen J.A."/>
        </authorList>
    </citation>
    <scope>NUCLEOTIDE SEQUENCE [LARGE SCALE GENOMIC DNA]</scope>
    <source>
        <strain evidence="11">DSM 18603</strain>
    </source>
</reference>
<keyword evidence="9" id="KW-0472">Membrane</keyword>
<protein>
    <submittedName>
        <fullName evidence="11">TonB family protein</fullName>
    </submittedName>
</protein>
<dbReference type="Proteomes" id="UP000002774">
    <property type="component" value="Chromosome"/>
</dbReference>
<dbReference type="Pfam" id="PF03544">
    <property type="entry name" value="TonB_C"/>
    <property type="match status" value="1"/>
</dbReference>
<dbReference type="RefSeq" id="WP_008509403.1">
    <property type="nucleotide sequence ID" value="NZ_CM001403.1"/>
</dbReference>
<dbReference type="SUPFAM" id="SSF74653">
    <property type="entry name" value="TolA/TonB C-terminal domain"/>
    <property type="match status" value="1"/>
</dbReference>
<evidence type="ECO:0000259" key="10">
    <source>
        <dbReference type="PROSITE" id="PS52015"/>
    </source>
</evidence>
<dbReference type="InterPro" id="IPR006260">
    <property type="entry name" value="TonB/TolA_C"/>
</dbReference>
<dbReference type="InterPro" id="IPR051045">
    <property type="entry name" value="TonB-dependent_transducer"/>
</dbReference>
<evidence type="ECO:0000313" key="12">
    <source>
        <dbReference type="Proteomes" id="UP000002774"/>
    </source>
</evidence>
<evidence type="ECO:0000256" key="1">
    <source>
        <dbReference type="ARBA" id="ARBA00004383"/>
    </source>
</evidence>
<dbReference type="Gene3D" id="3.30.1150.10">
    <property type="match status" value="1"/>
</dbReference>
<comment type="subcellular location">
    <subcellularLocation>
        <location evidence="1">Cell inner membrane</location>
        <topology evidence="1">Single-pass membrane protein</topology>
        <orientation evidence="1">Periplasmic side</orientation>
    </subcellularLocation>
</comment>
<evidence type="ECO:0000313" key="11">
    <source>
        <dbReference type="EMBL" id="EHQ28546.1"/>
    </source>
</evidence>
<dbReference type="AlphaFoldDB" id="H1Y301"/>
<dbReference type="EMBL" id="CM001403">
    <property type="protein sequence ID" value="EHQ28546.1"/>
    <property type="molecule type" value="Genomic_DNA"/>
</dbReference>
<proteinExistence type="inferred from homology"/>
<sequence length="216" mass="24348">MEPFQKIQLSFKCPKSINELQPCSAGWHCDSCQKMVYDFRGMTETEILEAFRKSGAPLCGLYDAVRFKTIPKKPQWYKWASAAMIVFGLTSCQNEVMGKALKLPPEKAAKVDTIQNEAFFGMVAEIAPSFPGGQEALKKYLRQHIKNTSDFQGRAFVQFIVEKNGSLTNIQIIRSAGKHLDEQIIRAIKNMPKWNPGLNNGKPSRMQYSIPVNLSL</sequence>